<keyword evidence="5" id="KW-1185">Reference proteome</keyword>
<evidence type="ECO:0000256" key="2">
    <source>
        <dbReference type="ARBA" id="ARBA00023098"/>
    </source>
</evidence>
<evidence type="ECO:0000313" key="4">
    <source>
        <dbReference type="EMBL" id="QJP07627.1"/>
    </source>
</evidence>
<proteinExistence type="predicted"/>
<accession>A0A7Z3BJL9</accession>
<dbReference type="Proteomes" id="UP000502549">
    <property type="component" value="Chromosome"/>
</dbReference>
<dbReference type="GO" id="GO:0016787">
    <property type="term" value="F:hydrolase activity"/>
    <property type="evidence" value="ECO:0007669"/>
    <property type="project" value="UniProtKB-KW"/>
</dbReference>
<dbReference type="AlphaFoldDB" id="A0A7Z3BJL9"/>
<feature type="domain" description="AB hydrolase-1" evidence="3">
    <location>
        <begin position="43"/>
        <end position="157"/>
    </location>
</feature>
<dbReference type="Pfam" id="PF00561">
    <property type="entry name" value="Abhydrolase_1"/>
    <property type="match status" value="1"/>
</dbReference>
<protein>
    <submittedName>
        <fullName evidence="4">Alpha/beta hydrolase</fullName>
    </submittedName>
</protein>
<name>A0A7Z3BJL9_9PSED</name>
<evidence type="ECO:0000259" key="3">
    <source>
        <dbReference type="Pfam" id="PF00561"/>
    </source>
</evidence>
<dbReference type="SUPFAM" id="SSF53474">
    <property type="entry name" value="alpha/beta-Hydrolases"/>
    <property type="match status" value="1"/>
</dbReference>
<keyword evidence="1" id="KW-0442">Lipid degradation</keyword>
<sequence length="296" mass="32009">MLDNTASEQSTSLTATGASIELIRTADGVNLALRLVGPADGVPVVLTHGTFSNHRSCLGLANYLAGQGFACWLFEWRGHGDSERNGFIHSFDDVAEQDVPAILDAVSQRSGQTALHWIGHSGGGLIVAMWAARHPELAKRRLRSMVLLGSQATAAGASLSHRLAVLGYDWLLRWRRVAPSRAKSVGPEAESARLMRQWCQWNLRRRFDSLAGFDYLGGLANVNLPVLGVAGSGDTFIAPVAGCEALVEAFGGNDAKLELFGLATGAREDYSHNRLLLSRNASQEIWPRIGQWLGLR</sequence>
<keyword evidence="2" id="KW-0443">Lipid metabolism</keyword>
<dbReference type="EMBL" id="CP048833">
    <property type="protein sequence ID" value="QJP07627.1"/>
    <property type="molecule type" value="Genomic_DNA"/>
</dbReference>
<gene>
    <name evidence="4" type="ORF">G4G71_06910</name>
</gene>
<evidence type="ECO:0000256" key="1">
    <source>
        <dbReference type="ARBA" id="ARBA00022963"/>
    </source>
</evidence>
<evidence type="ECO:0000313" key="5">
    <source>
        <dbReference type="Proteomes" id="UP000502549"/>
    </source>
</evidence>
<dbReference type="GO" id="GO:0016042">
    <property type="term" value="P:lipid catabolic process"/>
    <property type="evidence" value="ECO:0007669"/>
    <property type="project" value="UniProtKB-KW"/>
</dbReference>
<dbReference type="InterPro" id="IPR000073">
    <property type="entry name" value="AB_hydrolase_1"/>
</dbReference>
<dbReference type="RefSeq" id="WP_169936407.1">
    <property type="nucleotide sequence ID" value="NZ_CP048833.1"/>
</dbReference>
<dbReference type="Gene3D" id="3.40.50.1820">
    <property type="entry name" value="alpha/beta hydrolase"/>
    <property type="match status" value="1"/>
</dbReference>
<organism evidence="4 5">
    <name type="scientific">Pseudomonas multiresinivorans</name>
    <dbReference type="NCBI Taxonomy" id="95301"/>
    <lineage>
        <taxon>Bacteria</taxon>
        <taxon>Pseudomonadati</taxon>
        <taxon>Pseudomonadota</taxon>
        <taxon>Gammaproteobacteria</taxon>
        <taxon>Pseudomonadales</taxon>
        <taxon>Pseudomonadaceae</taxon>
        <taxon>Pseudomonas</taxon>
    </lineage>
</organism>
<reference evidence="4 5" key="1">
    <citation type="submission" date="2020-02" db="EMBL/GenBank/DDBJ databases">
        <title>Complete genome sequence of Pseudomonas multiresinivorans ORNL1.</title>
        <authorList>
            <person name="Podar M."/>
        </authorList>
    </citation>
    <scope>NUCLEOTIDE SEQUENCE [LARGE SCALE GENOMIC DNA]</scope>
    <source>
        <strain evidence="5">populi</strain>
    </source>
</reference>
<dbReference type="PANTHER" id="PTHR11005">
    <property type="entry name" value="LYSOSOMAL ACID LIPASE-RELATED"/>
    <property type="match status" value="1"/>
</dbReference>
<keyword evidence="4" id="KW-0378">Hydrolase</keyword>
<dbReference type="InterPro" id="IPR029058">
    <property type="entry name" value="AB_hydrolase_fold"/>
</dbReference>
<dbReference type="KEGG" id="pmui:G4G71_06910"/>